<evidence type="ECO:0000313" key="14">
    <source>
        <dbReference type="Proteomes" id="UP001285354"/>
    </source>
</evidence>
<name>A0AAD9SWZ1_9HELO</name>
<dbReference type="SUPFAM" id="SSF55920">
    <property type="entry name" value="Creatinase/aminopeptidase"/>
    <property type="match status" value="1"/>
</dbReference>
<evidence type="ECO:0000259" key="12">
    <source>
        <dbReference type="Pfam" id="PF00557"/>
    </source>
</evidence>
<organism evidence="13 14">
    <name type="scientific">Diplocarpon rosae</name>
    <dbReference type="NCBI Taxonomy" id="946125"/>
    <lineage>
        <taxon>Eukaryota</taxon>
        <taxon>Fungi</taxon>
        <taxon>Dikarya</taxon>
        <taxon>Ascomycota</taxon>
        <taxon>Pezizomycotina</taxon>
        <taxon>Leotiomycetes</taxon>
        <taxon>Helotiales</taxon>
        <taxon>Drepanopezizaceae</taxon>
        <taxon>Diplocarpon</taxon>
    </lineage>
</organism>
<feature type="compositionally biased region" description="Acidic residues" evidence="11">
    <location>
        <begin position="37"/>
        <end position="47"/>
    </location>
</feature>
<dbReference type="PANTHER" id="PTHR45777:SF2">
    <property type="entry name" value="METHIONINE AMINOPEPTIDASE 2"/>
    <property type="match status" value="1"/>
</dbReference>
<dbReference type="EMBL" id="JAUBYV010000008">
    <property type="protein sequence ID" value="KAK2625062.1"/>
    <property type="molecule type" value="Genomic_DNA"/>
</dbReference>
<evidence type="ECO:0000256" key="1">
    <source>
        <dbReference type="ARBA" id="ARBA00000294"/>
    </source>
</evidence>
<feature type="region of interest" description="Disordered" evidence="11">
    <location>
        <begin position="22"/>
        <end position="91"/>
    </location>
</feature>
<dbReference type="InterPro" id="IPR001714">
    <property type="entry name" value="Pept_M24_MAP"/>
</dbReference>
<dbReference type="GO" id="GO:0006508">
    <property type="term" value="P:proteolysis"/>
    <property type="evidence" value="ECO:0007669"/>
    <property type="project" value="UniProtKB-KW"/>
</dbReference>
<keyword evidence="6 9" id="KW-0645">Protease</keyword>
<dbReference type="GO" id="GO:0004239">
    <property type="term" value="F:initiator methionyl aminopeptidase activity"/>
    <property type="evidence" value="ECO:0007669"/>
    <property type="project" value="UniProtKB-UniRule"/>
</dbReference>
<dbReference type="GO" id="GO:0046872">
    <property type="term" value="F:metal ion binding"/>
    <property type="evidence" value="ECO:0007669"/>
    <property type="project" value="UniProtKB-UniRule"/>
</dbReference>
<dbReference type="Gene3D" id="3.90.230.10">
    <property type="entry name" value="Creatinase/methionine aminopeptidase superfamily"/>
    <property type="match status" value="1"/>
</dbReference>
<evidence type="ECO:0000313" key="13">
    <source>
        <dbReference type="EMBL" id="KAK2625062.1"/>
    </source>
</evidence>
<evidence type="ECO:0000256" key="6">
    <source>
        <dbReference type="ARBA" id="ARBA00022670"/>
    </source>
</evidence>
<dbReference type="NCBIfam" id="TIGR00501">
    <property type="entry name" value="met_pdase_II"/>
    <property type="match status" value="1"/>
</dbReference>
<feature type="binding site" evidence="9">
    <location>
        <position position="222"/>
    </location>
    <ligand>
        <name>a divalent metal cation</name>
        <dbReference type="ChEBI" id="CHEBI:60240"/>
        <label>1</label>
    </ligand>
</feature>
<feature type="binding site" evidence="9">
    <location>
        <position position="233"/>
    </location>
    <ligand>
        <name>a divalent metal cation</name>
        <dbReference type="ChEBI" id="CHEBI:60240"/>
        <label>2</label>
        <note>catalytic</note>
    </ligand>
</feature>
<dbReference type="InterPro" id="IPR036005">
    <property type="entry name" value="Creatinase/aminopeptidase-like"/>
</dbReference>
<evidence type="ECO:0000256" key="11">
    <source>
        <dbReference type="SAM" id="MobiDB-lite"/>
    </source>
</evidence>
<accession>A0AAD9SWZ1</accession>
<dbReference type="EC" id="3.4.11.18" evidence="9"/>
<evidence type="ECO:0000256" key="4">
    <source>
        <dbReference type="ARBA" id="ARBA00022438"/>
    </source>
</evidence>
<dbReference type="PANTHER" id="PTHR45777">
    <property type="entry name" value="METHIONINE AMINOPEPTIDASE 2"/>
    <property type="match status" value="1"/>
</dbReference>
<evidence type="ECO:0000256" key="8">
    <source>
        <dbReference type="ARBA" id="ARBA00022801"/>
    </source>
</evidence>
<gene>
    <name evidence="13" type="ORF">QTJ16_005431</name>
</gene>
<dbReference type="InterPro" id="IPR036390">
    <property type="entry name" value="WH_DNA-bd_sf"/>
</dbReference>
<dbReference type="AlphaFoldDB" id="A0AAD9SWZ1"/>
<comment type="subcellular location">
    <subcellularLocation>
        <location evidence="9">Cytoplasm</location>
    </subcellularLocation>
</comment>
<feature type="binding site" evidence="9">
    <location>
        <position position="233"/>
    </location>
    <ligand>
        <name>a divalent metal cation</name>
        <dbReference type="ChEBI" id="CHEBI:60240"/>
        <label>1</label>
    </ligand>
</feature>
<dbReference type="SUPFAM" id="SSF46785">
    <property type="entry name" value="Winged helix' DNA-binding domain"/>
    <property type="match status" value="1"/>
</dbReference>
<evidence type="ECO:0000256" key="5">
    <source>
        <dbReference type="ARBA" id="ARBA00022490"/>
    </source>
</evidence>
<feature type="binding site" evidence="9">
    <location>
        <position position="335"/>
    </location>
    <ligand>
        <name>a divalent metal cation</name>
        <dbReference type="ChEBI" id="CHEBI:60240"/>
        <label>2</label>
        <note>catalytic</note>
    </ligand>
</feature>
<feature type="binding site" evidence="9">
    <location>
        <position position="202"/>
    </location>
    <ligand>
        <name>substrate</name>
    </ligand>
</feature>
<keyword evidence="7 9" id="KW-0479">Metal-binding</keyword>
<evidence type="ECO:0000256" key="7">
    <source>
        <dbReference type="ARBA" id="ARBA00022723"/>
    </source>
</evidence>
<feature type="binding site" evidence="9">
    <location>
        <position position="430"/>
    </location>
    <ligand>
        <name>a divalent metal cation</name>
        <dbReference type="ChEBI" id="CHEBI:60240"/>
        <label>2</label>
        <note>catalytic</note>
    </ligand>
</feature>
<dbReference type="Gene3D" id="1.10.10.10">
    <property type="entry name" value="Winged helix-like DNA-binding domain superfamily/Winged helix DNA-binding domain"/>
    <property type="match status" value="1"/>
</dbReference>
<feature type="binding site" evidence="9">
    <location>
        <position position="430"/>
    </location>
    <ligand>
        <name>a divalent metal cation</name>
        <dbReference type="ChEBI" id="CHEBI:60240"/>
        <label>1</label>
    </ligand>
</feature>
<comment type="caution">
    <text evidence="13">The sequence shown here is derived from an EMBL/GenBank/DDBJ whole genome shotgun (WGS) entry which is preliminary data.</text>
</comment>
<dbReference type="InterPro" id="IPR036388">
    <property type="entry name" value="WH-like_DNA-bd_sf"/>
</dbReference>
<keyword evidence="4 9" id="KW-0031">Aminopeptidase</keyword>
<comment type="cofactor">
    <cofactor evidence="2">
        <name>Mn(2+)</name>
        <dbReference type="ChEBI" id="CHEBI:29035"/>
    </cofactor>
</comment>
<comment type="catalytic activity">
    <reaction evidence="1 9 10">
        <text>Release of N-terminal amino acids, preferentially methionine, from peptides and arylamides.</text>
        <dbReference type="EC" id="3.4.11.18"/>
    </reaction>
</comment>
<dbReference type="Proteomes" id="UP001285354">
    <property type="component" value="Unassembled WGS sequence"/>
</dbReference>
<comment type="cofactor">
    <cofactor evidence="3">
        <name>Fe(2+)</name>
        <dbReference type="ChEBI" id="CHEBI:29033"/>
    </cofactor>
</comment>
<keyword evidence="14" id="KW-1185">Reference proteome</keyword>
<evidence type="ECO:0000256" key="2">
    <source>
        <dbReference type="ARBA" id="ARBA00001936"/>
    </source>
</evidence>
<feature type="compositionally biased region" description="Basic residues" evidence="11">
    <location>
        <begin position="60"/>
        <end position="71"/>
    </location>
</feature>
<keyword evidence="8 9" id="KW-0378">Hydrolase</keyword>
<keyword evidence="5 9" id="KW-0963">Cytoplasm</keyword>
<evidence type="ECO:0000256" key="3">
    <source>
        <dbReference type="ARBA" id="ARBA00001954"/>
    </source>
</evidence>
<evidence type="ECO:0000256" key="10">
    <source>
        <dbReference type="RuleBase" id="RU003653"/>
    </source>
</evidence>
<feature type="binding site" evidence="9">
    <location>
        <position position="302"/>
    </location>
    <ligand>
        <name>a divalent metal cation</name>
        <dbReference type="ChEBI" id="CHEBI:60240"/>
        <label>2</label>
        <note>catalytic</note>
    </ligand>
</feature>
<dbReference type="GO" id="GO:0005737">
    <property type="term" value="C:cytoplasm"/>
    <property type="evidence" value="ECO:0007669"/>
    <property type="project" value="UniProtKB-SubCell"/>
</dbReference>
<dbReference type="HAMAP" id="MF_03175">
    <property type="entry name" value="MetAP_2_euk"/>
    <property type="match status" value="1"/>
</dbReference>
<comment type="similarity">
    <text evidence="9">Belongs to the peptidase M24A family. Methionine aminopeptidase eukaryotic type 2 subfamily.</text>
</comment>
<dbReference type="Pfam" id="PF00557">
    <property type="entry name" value="Peptidase_M24"/>
    <property type="match status" value="1"/>
</dbReference>
<feature type="binding site" evidence="9">
    <location>
        <position position="310"/>
    </location>
    <ligand>
        <name>substrate</name>
    </ligand>
</feature>
<feature type="domain" description="Peptidase M24" evidence="12">
    <location>
        <begin position="133"/>
        <end position="343"/>
    </location>
</feature>
<protein>
    <recommendedName>
        <fullName evidence="9">Methionine aminopeptidase 2</fullName>
        <shortName evidence="9">MAP 2</shortName>
        <shortName evidence="9">MetAP 2</shortName>
        <ecNumber evidence="9">3.4.11.18</ecNumber>
    </recommendedName>
    <alternativeName>
        <fullName evidence="9">Peptidase M</fullName>
    </alternativeName>
</protein>
<comment type="function">
    <text evidence="9 10">Cotranslationally removes the N-terminal methionine from nascent proteins. The N-terminal methionine is often cleaved when the second residue in the primary sequence is small and uncharged (Met-Ala-, Cys, Gly, Pro, Ser, Thr, or Val).</text>
</comment>
<sequence length="449" mass="49506">MACQITDTLANLKVKDPEAIKASAAAAKSNDSGQIPEAEDSDDDEDEKVAGDGAADGGAKKKRKRKRKPKKAGGSGAAATKQSEPPRVLLSNLFPNGVYPVGEEVEYRDENLYRTTDEEKRHLDRMNNDFLQEYRQGAEIHRQVRQYAARNIKPGQSLTEIAEGIEESVRALTGHPGLEEGDNIKGGIAFPTGVNLDHIAAHYSPNAGNKTILSKDNVMKVDFGVHINGRIVDSAFTMSFDPMYDNLLEAVKQGTNTGIREAGIDARLGEIGTAIQETMESYEVEIKGTTYPVKCIRNLNGHDIRQWQIHGGKSVPIVKSTDQTKMEEGEVFAIETFGSTGNGYVRDDLETSHYAKRADAPNVPLRIESAKKLLNVINKNFGTLPFCRRYLDRLGQDKYLLALNNLVSNNIVEAYPPLVDKKGSYTAQFEHTVVLRPNVKEVISRGDDY</sequence>
<evidence type="ECO:0000256" key="9">
    <source>
        <dbReference type="HAMAP-Rule" id="MF_03175"/>
    </source>
</evidence>
<dbReference type="InterPro" id="IPR000994">
    <property type="entry name" value="Pept_M24"/>
</dbReference>
<proteinExistence type="inferred from homology"/>
<dbReference type="CDD" id="cd01088">
    <property type="entry name" value="MetAP2"/>
    <property type="match status" value="1"/>
</dbReference>
<dbReference type="InterPro" id="IPR050247">
    <property type="entry name" value="Met_Aminopeptidase_Type2"/>
</dbReference>
<comment type="cofactor">
    <cofactor evidence="9">
        <name>Co(2+)</name>
        <dbReference type="ChEBI" id="CHEBI:48828"/>
    </cofactor>
    <cofactor evidence="9">
        <name>Zn(2+)</name>
        <dbReference type="ChEBI" id="CHEBI:29105"/>
    </cofactor>
    <cofactor evidence="9">
        <name>Mn(2+)</name>
        <dbReference type="ChEBI" id="CHEBI:29035"/>
    </cofactor>
    <cofactor evidence="9">
        <name>Fe(2+)</name>
        <dbReference type="ChEBI" id="CHEBI:29033"/>
    </cofactor>
    <text evidence="9">Binds 2 divalent metal cations per subunit. Has a high-affinity and a low affinity metal-binding site. The true nature of the physiological cofactor is under debate. The enzyme is active with cobalt, zinc, manganese or divalent iron ions. Most likely, methionine aminopeptidases function as mononuclear Fe(2+)-metalloproteases under physiological conditions, and the catalytically relevant metal-binding site has been assigned to the histidine-containing high-affinity site.</text>
</comment>
<dbReference type="InterPro" id="IPR002468">
    <property type="entry name" value="Pept_M24A_MAP2"/>
</dbReference>
<dbReference type="PRINTS" id="PR00599">
    <property type="entry name" value="MAPEPTIDASE"/>
</dbReference>
<reference evidence="13" key="1">
    <citation type="submission" date="2023-06" db="EMBL/GenBank/DDBJ databases">
        <title>Draft genome of Marssonina rosae.</title>
        <authorList>
            <person name="Cheng Q."/>
        </authorList>
    </citation>
    <scope>NUCLEOTIDE SEQUENCE</scope>
    <source>
        <strain evidence="13">R4</strain>
    </source>
</reference>
<dbReference type="GO" id="GO:0070006">
    <property type="term" value="F:metalloaminopeptidase activity"/>
    <property type="evidence" value="ECO:0007669"/>
    <property type="project" value="UniProtKB-UniRule"/>
</dbReference>